<dbReference type="SUPFAM" id="SSF54695">
    <property type="entry name" value="POZ domain"/>
    <property type="match status" value="1"/>
</dbReference>
<dbReference type="Gene3D" id="3.30.710.10">
    <property type="entry name" value="Potassium Channel Kv1.1, Chain A"/>
    <property type="match status" value="1"/>
</dbReference>
<dbReference type="InterPro" id="IPR006652">
    <property type="entry name" value="Kelch_1"/>
</dbReference>
<feature type="region of interest" description="Disordered" evidence="3">
    <location>
        <begin position="33"/>
        <end position="57"/>
    </location>
</feature>
<dbReference type="PANTHER" id="PTHR46376">
    <property type="entry name" value="LEUCINE-ZIPPER-LIKE TRANSCRIPTIONAL REGULATOR 1"/>
    <property type="match status" value="1"/>
</dbReference>
<dbReference type="GO" id="GO:0005794">
    <property type="term" value="C:Golgi apparatus"/>
    <property type="evidence" value="ECO:0007669"/>
    <property type="project" value="TreeGrafter"/>
</dbReference>
<feature type="compositionally biased region" description="Low complexity" evidence="3">
    <location>
        <begin position="618"/>
        <end position="634"/>
    </location>
</feature>
<dbReference type="Pfam" id="PF24681">
    <property type="entry name" value="Kelch_KLHDC2_KLHL20_DRC7"/>
    <property type="match status" value="3"/>
</dbReference>
<dbReference type="InterPro" id="IPR051568">
    <property type="entry name" value="LZTR1/Attractin"/>
</dbReference>
<dbReference type="Gene3D" id="2.120.10.80">
    <property type="entry name" value="Kelch-type beta propeller"/>
    <property type="match status" value="2"/>
</dbReference>
<dbReference type="AlphaFoldDB" id="A0A7S3VH14"/>
<keyword evidence="1" id="KW-0880">Kelch repeat</keyword>
<protein>
    <recommendedName>
        <fullName evidence="4">BTB domain-containing protein</fullName>
    </recommendedName>
</protein>
<dbReference type="Pfam" id="PF00651">
    <property type="entry name" value="BTB"/>
    <property type="match status" value="1"/>
</dbReference>
<evidence type="ECO:0000259" key="4">
    <source>
        <dbReference type="PROSITE" id="PS50097"/>
    </source>
</evidence>
<dbReference type="CDD" id="cd14733">
    <property type="entry name" value="BACK"/>
    <property type="match status" value="1"/>
</dbReference>
<accession>A0A7S3VH14</accession>
<dbReference type="SMART" id="SM00612">
    <property type="entry name" value="Kelch"/>
    <property type="match status" value="5"/>
</dbReference>
<keyword evidence="2" id="KW-0677">Repeat</keyword>
<organism evidence="5">
    <name type="scientific">Chaetoceros debilis</name>
    <dbReference type="NCBI Taxonomy" id="122233"/>
    <lineage>
        <taxon>Eukaryota</taxon>
        <taxon>Sar</taxon>
        <taxon>Stramenopiles</taxon>
        <taxon>Ochrophyta</taxon>
        <taxon>Bacillariophyta</taxon>
        <taxon>Coscinodiscophyceae</taxon>
        <taxon>Chaetocerotophycidae</taxon>
        <taxon>Chaetocerotales</taxon>
        <taxon>Chaetocerotaceae</taxon>
        <taxon>Chaetoceros</taxon>
    </lineage>
</organism>
<evidence type="ECO:0000256" key="1">
    <source>
        <dbReference type="ARBA" id="ARBA00022441"/>
    </source>
</evidence>
<evidence type="ECO:0000313" key="5">
    <source>
        <dbReference type="EMBL" id="CAE0479121.1"/>
    </source>
</evidence>
<feature type="compositionally biased region" description="Basic and acidic residues" evidence="3">
    <location>
        <begin position="47"/>
        <end position="57"/>
    </location>
</feature>
<dbReference type="InterPro" id="IPR015915">
    <property type="entry name" value="Kelch-typ_b-propeller"/>
</dbReference>
<evidence type="ECO:0000256" key="3">
    <source>
        <dbReference type="SAM" id="MobiDB-lite"/>
    </source>
</evidence>
<feature type="compositionally biased region" description="Low complexity" evidence="3">
    <location>
        <begin position="203"/>
        <end position="216"/>
    </location>
</feature>
<dbReference type="InterPro" id="IPR011333">
    <property type="entry name" value="SKP1/BTB/POZ_sf"/>
</dbReference>
<feature type="region of interest" description="Disordered" evidence="3">
    <location>
        <begin position="614"/>
        <end position="663"/>
    </location>
</feature>
<dbReference type="SMART" id="SM00225">
    <property type="entry name" value="BTB"/>
    <property type="match status" value="1"/>
</dbReference>
<name>A0A7S3VH14_9STRA</name>
<sequence>MMPFIDVDDFEVDSRLPESHAIFENADILNNSNVRSGSSSNNAQNTNRDRHQGDAHNEGIMRQSLTWSIVKPIGTIPPPRSGAASVVVQGILYIFGGYGGGASSGRLDDFYSYNFTSGEWKEVEVLSEERPACRENNGVVIGESDNVYLFGGYNGAAWLNDLWCYSIKTKRWTCLQESSDSIESNGGGAIDGITGRGFGVRDSSSSGTTLSSSQISANRREKAPSRRFGYVSVVHDNKLVVFAGFDGSRWLQDMYSFDFKSKTWAEVHATGQLPSARSCPAWAKNETYVYIHGGYDGVQRKSDFFRFNLKTLEWKEMPSHLNGSGNSPSARYFHSCCLYSNQLIVYGGYSGSLRLSDMYAFDFDTDLWSQIDCSYGTPPKGRSSLVAQIYENSLYVGFGYDGDTVLNDFYKFRLRAIRLPPSTLLNDFSKLLNNPQLSDVTFLIEDQEIHANRSILAVRSEFFYALLFSGGMRESIQVEEDAANEVSAQHRRPIEIKDVPHSIFLKVLEYLYTDSVSDLTLDMALPLLITSERYMLDRLKAFTSDYIRHEINADNVMGVLISSHRHAALDLKEIAFEFICQNLANDEILANLTDLKVEPDLLVEIIRRRSFDPLASMSGPTHQTSPSSPSSTHSNQHRPYNHQSSNASIGPFGRNNEWSGIRR</sequence>
<proteinExistence type="predicted"/>
<reference evidence="5" key="1">
    <citation type="submission" date="2021-01" db="EMBL/GenBank/DDBJ databases">
        <authorList>
            <person name="Corre E."/>
            <person name="Pelletier E."/>
            <person name="Niang G."/>
            <person name="Scheremetjew M."/>
            <person name="Finn R."/>
            <person name="Kale V."/>
            <person name="Holt S."/>
            <person name="Cochrane G."/>
            <person name="Meng A."/>
            <person name="Brown T."/>
            <person name="Cohen L."/>
        </authorList>
    </citation>
    <scope>NUCLEOTIDE SEQUENCE</scope>
    <source>
        <strain evidence="5">MM31A-1</strain>
    </source>
</reference>
<dbReference type="PROSITE" id="PS50097">
    <property type="entry name" value="BTB"/>
    <property type="match status" value="1"/>
</dbReference>
<feature type="domain" description="BTB" evidence="4">
    <location>
        <begin position="438"/>
        <end position="517"/>
    </location>
</feature>
<evidence type="ECO:0000256" key="2">
    <source>
        <dbReference type="ARBA" id="ARBA00022737"/>
    </source>
</evidence>
<dbReference type="InterPro" id="IPR000210">
    <property type="entry name" value="BTB/POZ_dom"/>
</dbReference>
<gene>
    <name evidence="5" type="ORF">CDEB00056_LOCUS23975</name>
</gene>
<dbReference type="PANTHER" id="PTHR46376:SF1">
    <property type="entry name" value="LEUCINE-ZIPPER-LIKE TRANSCRIPTIONAL REGULATOR 1"/>
    <property type="match status" value="1"/>
</dbReference>
<feature type="compositionally biased region" description="Low complexity" evidence="3">
    <location>
        <begin position="33"/>
        <end position="42"/>
    </location>
</feature>
<dbReference type="EMBL" id="HBIO01031284">
    <property type="protein sequence ID" value="CAE0479121.1"/>
    <property type="molecule type" value="Transcribed_RNA"/>
</dbReference>
<feature type="region of interest" description="Disordered" evidence="3">
    <location>
        <begin position="200"/>
        <end position="220"/>
    </location>
</feature>
<dbReference type="SUPFAM" id="SSF117281">
    <property type="entry name" value="Kelch motif"/>
    <property type="match status" value="2"/>
</dbReference>